<organism evidence="11 12">
    <name type="scientific">Gossypium barbadense</name>
    <name type="common">Sea Island cotton</name>
    <name type="synonym">Hibiscus barbadensis</name>
    <dbReference type="NCBI Taxonomy" id="3634"/>
    <lineage>
        <taxon>Eukaryota</taxon>
        <taxon>Viridiplantae</taxon>
        <taxon>Streptophyta</taxon>
        <taxon>Embryophyta</taxon>
        <taxon>Tracheophyta</taxon>
        <taxon>Spermatophyta</taxon>
        <taxon>Magnoliopsida</taxon>
        <taxon>eudicotyledons</taxon>
        <taxon>Gunneridae</taxon>
        <taxon>Pentapetalae</taxon>
        <taxon>rosids</taxon>
        <taxon>malvids</taxon>
        <taxon>Malvales</taxon>
        <taxon>Malvaceae</taxon>
        <taxon>Malvoideae</taxon>
        <taxon>Gossypium</taxon>
    </lineage>
</organism>
<feature type="transmembrane region" description="Helical" evidence="8">
    <location>
        <begin position="367"/>
        <end position="393"/>
    </location>
</feature>
<feature type="domain" description="Amino acid transporter transmembrane" evidence="10">
    <location>
        <begin position="23"/>
        <end position="422"/>
    </location>
</feature>
<feature type="transmembrane region" description="Helical" evidence="8">
    <location>
        <begin position="139"/>
        <end position="160"/>
    </location>
</feature>
<dbReference type="InterPro" id="IPR006016">
    <property type="entry name" value="UspA"/>
</dbReference>
<keyword evidence="4" id="KW-0029">Amino-acid transport</keyword>
<evidence type="ECO:0000256" key="6">
    <source>
        <dbReference type="ARBA" id="ARBA00023136"/>
    </source>
</evidence>
<dbReference type="InterPro" id="IPR006015">
    <property type="entry name" value="Universal_stress_UspA"/>
</dbReference>
<dbReference type="Pfam" id="PF01490">
    <property type="entry name" value="Aa_trans"/>
    <property type="match status" value="1"/>
</dbReference>
<evidence type="ECO:0000256" key="2">
    <source>
        <dbReference type="ARBA" id="ARBA00022448"/>
    </source>
</evidence>
<dbReference type="PRINTS" id="PR01438">
    <property type="entry name" value="UNVRSLSTRESS"/>
</dbReference>
<protein>
    <recommendedName>
        <fullName evidence="13">UspA domain-containing protein</fullName>
    </recommendedName>
</protein>
<feature type="domain" description="UspA" evidence="9">
    <location>
        <begin position="698"/>
        <end position="857"/>
    </location>
</feature>
<dbReference type="AlphaFoldDB" id="A0A2P5YBC5"/>
<feature type="transmembrane region" description="Helical" evidence="8">
    <location>
        <begin position="405"/>
        <end position="424"/>
    </location>
</feature>
<reference evidence="11 12" key="1">
    <citation type="submission" date="2015-01" db="EMBL/GenBank/DDBJ databases">
        <title>Genome of allotetraploid Gossypium barbadense reveals genomic plasticity and fiber elongation in cotton evolution.</title>
        <authorList>
            <person name="Chen X."/>
            <person name="Liu X."/>
            <person name="Zhao B."/>
            <person name="Zheng H."/>
            <person name="Hu Y."/>
            <person name="Lu G."/>
            <person name="Yang C."/>
            <person name="Chen J."/>
            <person name="Shan C."/>
            <person name="Zhang L."/>
            <person name="Zhou Y."/>
            <person name="Wang L."/>
            <person name="Guo W."/>
            <person name="Bai Y."/>
            <person name="Ruan J."/>
            <person name="Shangguan X."/>
            <person name="Mao Y."/>
            <person name="Jiang J."/>
            <person name="Zhu Y."/>
            <person name="Lei J."/>
            <person name="Kang H."/>
            <person name="Chen S."/>
            <person name="He X."/>
            <person name="Wang R."/>
            <person name="Wang Y."/>
            <person name="Chen J."/>
            <person name="Wang L."/>
            <person name="Yu S."/>
            <person name="Wang B."/>
            <person name="Wei J."/>
            <person name="Song S."/>
            <person name="Lu X."/>
            <person name="Gao Z."/>
            <person name="Gu W."/>
            <person name="Deng X."/>
            <person name="Ma D."/>
            <person name="Wang S."/>
            <person name="Liang W."/>
            <person name="Fang L."/>
            <person name="Cai C."/>
            <person name="Zhu X."/>
            <person name="Zhou B."/>
            <person name="Zhang Y."/>
            <person name="Chen Z."/>
            <person name="Xu S."/>
            <person name="Zhu R."/>
            <person name="Wang S."/>
            <person name="Zhang T."/>
            <person name="Zhao G."/>
        </authorList>
    </citation>
    <scope>NUCLEOTIDE SEQUENCE [LARGE SCALE GENOMIC DNA]</scope>
    <source>
        <strain evidence="12">cv. Xinhai21</strain>
        <tissue evidence="11">Leaf</tissue>
    </source>
</reference>
<keyword evidence="3 8" id="KW-0812">Transmembrane</keyword>
<feature type="transmembrane region" description="Helical" evidence="8">
    <location>
        <begin position="213"/>
        <end position="234"/>
    </location>
</feature>
<feature type="transmembrane region" description="Helical" evidence="8">
    <location>
        <begin position="167"/>
        <end position="186"/>
    </location>
</feature>
<evidence type="ECO:0000313" key="11">
    <source>
        <dbReference type="EMBL" id="PPS12908.1"/>
    </source>
</evidence>
<dbReference type="EMBL" id="KZ663416">
    <property type="protein sequence ID" value="PPS12908.1"/>
    <property type="molecule type" value="Genomic_DNA"/>
</dbReference>
<evidence type="ECO:0000259" key="10">
    <source>
        <dbReference type="Pfam" id="PF01490"/>
    </source>
</evidence>
<feature type="transmembrane region" description="Helical" evidence="8">
    <location>
        <begin position="30"/>
        <end position="49"/>
    </location>
</feature>
<feature type="transmembrane region" description="Helical" evidence="8">
    <location>
        <begin position="341"/>
        <end position="361"/>
    </location>
</feature>
<feature type="transmembrane region" description="Helical" evidence="8">
    <location>
        <begin position="246"/>
        <end position="268"/>
    </location>
</feature>
<feature type="transmembrane region" description="Helical" evidence="8">
    <location>
        <begin position="288"/>
        <end position="309"/>
    </location>
</feature>
<dbReference type="InterPro" id="IPR014729">
    <property type="entry name" value="Rossmann-like_a/b/a_fold"/>
</dbReference>
<keyword evidence="2" id="KW-0813">Transport</keyword>
<feature type="transmembrane region" description="Helical" evidence="8">
    <location>
        <begin position="55"/>
        <end position="76"/>
    </location>
</feature>
<evidence type="ECO:0000313" key="12">
    <source>
        <dbReference type="Proteomes" id="UP000239757"/>
    </source>
</evidence>
<dbReference type="Gene3D" id="3.40.50.620">
    <property type="entry name" value="HUPs"/>
    <property type="match status" value="1"/>
</dbReference>
<evidence type="ECO:0000259" key="9">
    <source>
        <dbReference type="Pfam" id="PF00582"/>
    </source>
</evidence>
<keyword evidence="6 8" id="KW-0472">Membrane</keyword>
<feature type="transmembrane region" description="Helical" evidence="8">
    <location>
        <begin position="112"/>
        <end position="133"/>
    </location>
</feature>
<dbReference type="PANTHER" id="PTHR22950">
    <property type="entry name" value="AMINO ACID TRANSPORTER"/>
    <property type="match status" value="1"/>
</dbReference>
<gene>
    <name evidence="11" type="ORF">GOBAR_AA07747</name>
</gene>
<dbReference type="PANTHER" id="PTHR22950:SF349">
    <property type="entry name" value="AMINO ACID TRANSPORTER TRANSMEMBRANE DOMAIN-CONTAINING PROTEIN"/>
    <property type="match status" value="1"/>
</dbReference>
<evidence type="ECO:0000256" key="1">
    <source>
        <dbReference type="ARBA" id="ARBA00004141"/>
    </source>
</evidence>
<comment type="subcellular location">
    <subcellularLocation>
        <location evidence="1">Membrane</location>
        <topology evidence="1">Multi-pass membrane protein</topology>
    </subcellularLocation>
</comment>
<dbReference type="Pfam" id="PF00582">
    <property type="entry name" value="Usp"/>
    <property type="match status" value="1"/>
</dbReference>
<proteinExistence type="predicted"/>
<evidence type="ECO:0000256" key="4">
    <source>
        <dbReference type="ARBA" id="ARBA00022970"/>
    </source>
</evidence>
<dbReference type="GO" id="GO:0015179">
    <property type="term" value="F:L-amino acid transmembrane transporter activity"/>
    <property type="evidence" value="ECO:0007669"/>
    <property type="project" value="TreeGrafter"/>
</dbReference>
<evidence type="ECO:0000256" key="7">
    <source>
        <dbReference type="SAM" id="MobiDB-lite"/>
    </source>
</evidence>
<dbReference type="GO" id="GO:0005774">
    <property type="term" value="C:vacuolar membrane"/>
    <property type="evidence" value="ECO:0007669"/>
    <property type="project" value="TreeGrafter"/>
</dbReference>
<dbReference type="InterPro" id="IPR013057">
    <property type="entry name" value="AA_transpt_TM"/>
</dbReference>
<evidence type="ECO:0000256" key="8">
    <source>
        <dbReference type="SAM" id="Phobius"/>
    </source>
</evidence>
<dbReference type="OrthoDB" id="1684102at2759"/>
<accession>A0A2P5YBC5</accession>
<evidence type="ECO:0000256" key="3">
    <source>
        <dbReference type="ARBA" id="ARBA00022692"/>
    </source>
</evidence>
<evidence type="ECO:0008006" key="13">
    <source>
        <dbReference type="Google" id="ProtNLM"/>
    </source>
</evidence>
<dbReference type="SUPFAM" id="SSF52402">
    <property type="entry name" value="Adenine nucleotide alpha hydrolases-like"/>
    <property type="match status" value="1"/>
</dbReference>
<dbReference type="CDD" id="cd23659">
    <property type="entry name" value="USP_At3g01520-like"/>
    <property type="match status" value="1"/>
</dbReference>
<sequence length="865" mass="94908">MGEKKCDTIPLINPSPSSSTQGTASKLQTIGNIIVSIVGTGVLGLPFAFRVAGWLAGSIGVVITGLATFYCMLLLIQCREKLASEEELKETTTYGDLGCRCMGKPGGCLTEFLIFISQCGGSVAYLVFIGQNLASLFKLHGLTIASYIFLLVPIEIALSWIRSLSAFAPFSIFADVCNLLAMAFVVKEDVQQAVGGNFSFRDRKAFTDNLGRLPFAGGMAVYCFEGFGMTLALEQSMRERRTFPKVLAMSFTWITLVYILFGIFGYMVYGDETKYIITLNLPRDWTAIAVQIDLCLGLVFTFPIMVHPVSEIVEGKLKKNIWFEKLRNNDAEESTIRLEKLGIYMGSAVLVIVLAVLASFVPGFGVFVSLVGSSVCALISFVLPASFHITLLGSSLSLWQKALDALVFLCGLLFAAYSASSTFVQCLNRRVSTATADLNLLDSMSFGTVSFEELLGHCYQIFNNNQTHLLHLEDHLKPLGYLPQFEIENEGEEEEVLDSNDRCFSVTNSAIKSLDEDPLLLDESMSLKNFGLSDVCLATLASQANQKVDDSDLSFGENMYNGDKANNIKVTNKPATDSIEVTKEGEKDPNRVEVKRPILQVSKDGYESLPSYMTSLASWEDLLAAVEKINSSLNKKEKTKGYNYFYQDEIEALGLVKNPYAVRYDTCNYGTYVIYESVPQKESGEISRAVGGILKKMRVIVGVDESDESLYALQWTVNNLFNVLINSAAGGERNLLTLVHVHQPSKHYGVGPSAFPAGPGVAAYPSTALVDSVRKSQEQISARILSRALEMCDNKIKAETLIVEGNPKDKLCEISEEMKVDLLIVGNRGLGRIQRAFLGSVSDYCAHYAKCPVLIVKPPKEMAGQ</sequence>
<name>A0A2P5YBC5_GOSBA</name>
<feature type="region of interest" description="Disordered" evidence="7">
    <location>
        <begin position="1"/>
        <end position="23"/>
    </location>
</feature>
<evidence type="ECO:0000256" key="5">
    <source>
        <dbReference type="ARBA" id="ARBA00022989"/>
    </source>
</evidence>
<dbReference type="Proteomes" id="UP000239757">
    <property type="component" value="Unassembled WGS sequence"/>
</dbReference>
<feature type="compositionally biased region" description="Polar residues" evidence="7">
    <location>
        <begin position="14"/>
        <end position="23"/>
    </location>
</feature>
<keyword evidence="5 8" id="KW-1133">Transmembrane helix</keyword>